<sequence>MDQDQPLWSKRATAALATRADVDLAADHLAKRHEEFEKTGTLKLDSGLKITTAGCQPVDKEELPDYDNDKVRAALKRLGDKAARMKEREFSVSDETSEDYGVTLGPDAVTLTATLSSRADAPEMSKRDWIIILRSAYLTAMRTANGGKGSEIVKFDFEWSKRWTGIFKPRKSFSVSLKMTKAGPTAT</sequence>
<keyword evidence="2" id="KW-1185">Reference proteome</keyword>
<organism evidence="1 2">
    <name type="scientific">Anthostomella pinea</name>
    <dbReference type="NCBI Taxonomy" id="933095"/>
    <lineage>
        <taxon>Eukaryota</taxon>
        <taxon>Fungi</taxon>
        <taxon>Dikarya</taxon>
        <taxon>Ascomycota</taxon>
        <taxon>Pezizomycotina</taxon>
        <taxon>Sordariomycetes</taxon>
        <taxon>Xylariomycetidae</taxon>
        <taxon>Xylariales</taxon>
        <taxon>Xylariaceae</taxon>
        <taxon>Anthostomella</taxon>
    </lineage>
</organism>
<protein>
    <submittedName>
        <fullName evidence="1">Uu.00g113790.m01.CDS01</fullName>
    </submittedName>
</protein>
<proteinExistence type="predicted"/>
<gene>
    <name evidence="1" type="ORF">KHLLAP_LOCUS4453</name>
</gene>
<accession>A0AAI8VGG9</accession>
<dbReference type="EMBL" id="CAUWAG010000006">
    <property type="protein sequence ID" value="CAJ2503985.1"/>
    <property type="molecule type" value="Genomic_DNA"/>
</dbReference>
<dbReference type="Proteomes" id="UP001295740">
    <property type="component" value="Unassembled WGS sequence"/>
</dbReference>
<evidence type="ECO:0000313" key="2">
    <source>
        <dbReference type="Proteomes" id="UP001295740"/>
    </source>
</evidence>
<comment type="caution">
    <text evidence="1">The sequence shown here is derived from an EMBL/GenBank/DDBJ whole genome shotgun (WGS) entry which is preliminary data.</text>
</comment>
<evidence type="ECO:0000313" key="1">
    <source>
        <dbReference type="EMBL" id="CAJ2503985.1"/>
    </source>
</evidence>
<name>A0AAI8VGG9_9PEZI</name>
<dbReference type="AlphaFoldDB" id="A0AAI8VGG9"/>
<reference evidence="1" key="1">
    <citation type="submission" date="2023-10" db="EMBL/GenBank/DDBJ databases">
        <authorList>
            <person name="Hackl T."/>
        </authorList>
    </citation>
    <scope>NUCLEOTIDE SEQUENCE</scope>
</reference>